<keyword evidence="3" id="KW-0540">Nuclease</keyword>
<evidence type="ECO:0000256" key="1">
    <source>
        <dbReference type="ARBA" id="ARBA00022801"/>
    </source>
</evidence>
<dbReference type="AlphaFoldDB" id="A0A1I4RSY6"/>
<evidence type="ECO:0000259" key="2">
    <source>
        <dbReference type="Pfam" id="PF00149"/>
    </source>
</evidence>
<dbReference type="OrthoDB" id="9773856at2"/>
<feature type="domain" description="Calcineurin-like phosphoesterase" evidence="2">
    <location>
        <begin position="1"/>
        <end position="196"/>
    </location>
</feature>
<dbReference type="PIRSF" id="PIRSF033091">
    <property type="entry name" value="Pesterase_YhaO"/>
    <property type="match status" value="1"/>
</dbReference>
<keyword evidence="3" id="KW-0269">Exonuclease</keyword>
<dbReference type="Pfam" id="PF00149">
    <property type="entry name" value="Metallophos"/>
    <property type="match status" value="1"/>
</dbReference>
<dbReference type="Proteomes" id="UP000199556">
    <property type="component" value="Unassembled WGS sequence"/>
</dbReference>
<keyword evidence="4" id="KW-1185">Reference proteome</keyword>
<proteinExistence type="predicted"/>
<dbReference type="Gene3D" id="3.60.21.10">
    <property type="match status" value="1"/>
</dbReference>
<reference evidence="3 4" key="1">
    <citation type="submission" date="2016-10" db="EMBL/GenBank/DDBJ databases">
        <authorList>
            <person name="de Groot N.N."/>
        </authorList>
    </citation>
    <scope>NUCLEOTIDE SEQUENCE [LARGE SCALE GENOMIC DNA]</scope>
    <source>
        <strain evidence="3 4">DSM 4180</strain>
    </source>
</reference>
<protein>
    <submittedName>
        <fullName evidence="3">DNA repair exonuclease SbcCD nuclease subunit</fullName>
    </submittedName>
</protein>
<dbReference type="InterPro" id="IPR029052">
    <property type="entry name" value="Metallo-depent_PP-like"/>
</dbReference>
<gene>
    <name evidence="3" type="ORF">SAMN05421721_10984</name>
</gene>
<evidence type="ECO:0000313" key="3">
    <source>
        <dbReference type="EMBL" id="SFM55387.1"/>
    </source>
</evidence>
<evidence type="ECO:0000313" key="4">
    <source>
        <dbReference type="Proteomes" id="UP000199556"/>
    </source>
</evidence>
<dbReference type="GO" id="GO:0004527">
    <property type="term" value="F:exonuclease activity"/>
    <property type="evidence" value="ECO:0007669"/>
    <property type="project" value="UniProtKB-KW"/>
</dbReference>
<organism evidence="3 4">
    <name type="scientific">Ectothiorhodospira mobilis</name>
    <dbReference type="NCBI Taxonomy" id="195064"/>
    <lineage>
        <taxon>Bacteria</taxon>
        <taxon>Pseudomonadati</taxon>
        <taxon>Pseudomonadota</taxon>
        <taxon>Gammaproteobacteria</taxon>
        <taxon>Chromatiales</taxon>
        <taxon>Ectothiorhodospiraceae</taxon>
        <taxon>Ectothiorhodospira</taxon>
    </lineage>
</organism>
<dbReference type="PANTHER" id="PTHR30337">
    <property type="entry name" value="COMPONENT OF ATP-DEPENDENT DSDNA EXONUCLEASE"/>
    <property type="match status" value="1"/>
</dbReference>
<dbReference type="EMBL" id="FOUO01000009">
    <property type="protein sequence ID" value="SFM55387.1"/>
    <property type="molecule type" value="Genomic_DNA"/>
</dbReference>
<dbReference type="STRING" id="195064.SAMN05421721_10984"/>
<dbReference type="PANTHER" id="PTHR30337:SF7">
    <property type="entry name" value="PHOSPHOESTERASE"/>
    <property type="match status" value="1"/>
</dbReference>
<dbReference type="CDD" id="cd00840">
    <property type="entry name" value="MPP_Mre11_N"/>
    <property type="match status" value="1"/>
</dbReference>
<dbReference type="InterPro" id="IPR014576">
    <property type="entry name" value="Pesterase_YhaO"/>
</dbReference>
<sequence>MEFLHAADLHIDSPLRGLDRYEGAPVERLRNATRAALERLVDAALAQGVDFVLLAGDIFDRDWQDFHTGLFFREQMVRLHRGGIPVFMILGNHDAQGVITRQLPWPENVTVFSSRRPQTHRLDPLQVAIHGRSFPDRAVEEDWVPTYPDPVPGYFNIGLLHTSLGGRPGHDRYAPTDAATLAARGYDYWALGHVHAREVVRRDPWIVFPGNLQGRHANETGPKGCERVRVTPAGVEVEPLELDEVRWHRLRVELDGMEDIVPLGRAVTRALAAALPPGDERLHAVRVTLAGAGEGLHQLEARVPGTLEAQVRAAAQDLNGMDVWIERVDWLRASPVDRAVAAARDDAVGELVRQVDTLLADPEAARALVEAQLRELHQRLPAEADPGLLDTLQDPEGLRALLLDAEATVRARLEDGEEGRG</sequence>
<dbReference type="RefSeq" id="WP_090485717.1">
    <property type="nucleotide sequence ID" value="NZ_FOUO01000009.1"/>
</dbReference>
<name>A0A1I4RSY6_ECTMO</name>
<dbReference type="SUPFAM" id="SSF56300">
    <property type="entry name" value="Metallo-dependent phosphatases"/>
    <property type="match status" value="1"/>
</dbReference>
<dbReference type="InterPro" id="IPR050535">
    <property type="entry name" value="DNA_Repair-Maintenance_Comp"/>
</dbReference>
<dbReference type="InterPro" id="IPR041796">
    <property type="entry name" value="Mre11_N"/>
</dbReference>
<keyword evidence="1" id="KW-0378">Hydrolase</keyword>
<dbReference type="InterPro" id="IPR004843">
    <property type="entry name" value="Calcineurin-like_PHP"/>
</dbReference>
<accession>A0A1I4RSY6</accession>